<dbReference type="FunFam" id="3.40.630.30:FF:000136">
    <property type="entry name" value="Glucosamine 6-phosphate N-acetyltransferase"/>
    <property type="match status" value="1"/>
</dbReference>
<dbReference type="OrthoDB" id="10039976at2759"/>
<dbReference type="EC" id="2.3.1.4" evidence="3 8"/>
<dbReference type="Pfam" id="PF00583">
    <property type="entry name" value="Acetyltransf_1"/>
    <property type="match status" value="1"/>
</dbReference>
<dbReference type="PROSITE" id="PS51186">
    <property type="entry name" value="GNAT"/>
    <property type="match status" value="1"/>
</dbReference>
<dbReference type="UniPathway" id="UPA00113">
    <property type="reaction ID" value="UER00529"/>
</dbReference>
<dbReference type="AlphaFoldDB" id="A0A1G4IPI9"/>
<dbReference type="EMBL" id="LT598460">
    <property type="protein sequence ID" value="SCU78599.1"/>
    <property type="molecule type" value="Genomic_DNA"/>
</dbReference>
<evidence type="ECO:0000256" key="8">
    <source>
        <dbReference type="RuleBase" id="RU365086"/>
    </source>
</evidence>
<evidence type="ECO:0000256" key="1">
    <source>
        <dbReference type="ARBA" id="ARBA00004832"/>
    </source>
</evidence>
<sequence>MPVLPQGYTIRRLEPQDYDGVVETLKVLTVVGNVTRSQFEETLNYWKETTVKIGVHSIPAYNPHVIVDDSDRVVATGTVFIERKIIRDCGLVGHVEDIAVAKDQQGKQLGLLLIQHLTKLAHDQGAYKVILDCDDKNVGFYEKCGYRRCGVEMDHRL</sequence>
<dbReference type="Gene3D" id="3.40.630.30">
    <property type="match status" value="1"/>
</dbReference>
<evidence type="ECO:0000313" key="11">
    <source>
        <dbReference type="Proteomes" id="UP000190274"/>
    </source>
</evidence>
<name>A0A1G4IPI9_9SACH</name>
<evidence type="ECO:0000256" key="5">
    <source>
        <dbReference type="ARBA" id="ARBA00023315"/>
    </source>
</evidence>
<dbReference type="InterPro" id="IPR039143">
    <property type="entry name" value="GNPNAT1-like"/>
</dbReference>
<dbReference type="CDD" id="cd04301">
    <property type="entry name" value="NAT_SF"/>
    <property type="match status" value="1"/>
</dbReference>
<feature type="domain" description="N-acetyltransferase" evidence="9">
    <location>
        <begin position="8"/>
        <end position="157"/>
    </location>
</feature>
<evidence type="ECO:0000256" key="7">
    <source>
        <dbReference type="ARBA" id="ARBA00069869"/>
    </source>
</evidence>
<comment type="similarity">
    <text evidence="2 8">Belongs to the acetyltransferase family. GNA1 subfamily.</text>
</comment>
<dbReference type="SUPFAM" id="SSF55729">
    <property type="entry name" value="Acyl-CoA N-acyltransferases (Nat)"/>
    <property type="match status" value="1"/>
</dbReference>
<reference evidence="10 11" key="1">
    <citation type="submission" date="2016-03" db="EMBL/GenBank/DDBJ databases">
        <authorList>
            <person name="Devillers H."/>
        </authorList>
    </citation>
    <scope>NUCLEOTIDE SEQUENCE [LARGE SCALE GENOMIC DNA]</scope>
    <source>
        <strain evidence="10">CBS 10888</strain>
    </source>
</reference>
<proteinExistence type="inferred from homology"/>
<dbReference type="PANTHER" id="PTHR13355:SF11">
    <property type="entry name" value="GLUCOSAMINE 6-PHOSPHATE N-ACETYLTRANSFERASE"/>
    <property type="match status" value="1"/>
</dbReference>
<accession>A0A1G4IPI9</accession>
<comment type="pathway">
    <text evidence="1 8">Nucleotide-sugar biosynthesis; UDP-N-acetyl-alpha-D-glucosamine biosynthesis; N-acetyl-alpha-D-glucosamine 1-phosphate from alpha-D-glucosamine 6-phosphate (route I): step 1/2.</text>
</comment>
<evidence type="ECO:0000259" key="9">
    <source>
        <dbReference type="PROSITE" id="PS51186"/>
    </source>
</evidence>
<dbReference type="STRING" id="1266660.A0A1G4IPI9"/>
<evidence type="ECO:0000256" key="6">
    <source>
        <dbReference type="ARBA" id="ARBA00048964"/>
    </source>
</evidence>
<comment type="catalytic activity">
    <reaction evidence="6 8">
        <text>D-glucosamine 6-phosphate + acetyl-CoA = N-acetyl-D-glucosamine 6-phosphate + CoA + H(+)</text>
        <dbReference type="Rhea" id="RHEA:10292"/>
        <dbReference type="ChEBI" id="CHEBI:15378"/>
        <dbReference type="ChEBI" id="CHEBI:57287"/>
        <dbReference type="ChEBI" id="CHEBI:57288"/>
        <dbReference type="ChEBI" id="CHEBI:57513"/>
        <dbReference type="ChEBI" id="CHEBI:58725"/>
        <dbReference type="EC" id="2.3.1.4"/>
    </reaction>
</comment>
<dbReference type="Proteomes" id="UP000190274">
    <property type="component" value="Chromosome A"/>
</dbReference>
<protein>
    <recommendedName>
        <fullName evidence="7 8">Glucosamine 6-phosphate N-acetyltransferase</fullName>
        <ecNumber evidence="3 8">2.3.1.4</ecNumber>
    </recommendedName>
</protein>
<dbReference type="InterPro" id="IPR016181">
    <property type="entry name" value="Acyl_CoA_acyltransferase"/>
</dbReference>
<dbReference type="GO" id="GO:0006048">
    <property type="term" value="P:UDP-N-acetylglucosamine biosynthetic process"/>
    <property type="evidence" value="ECO:0007669"/>
    <property type="project" value="UniProtKB-UniRule"/>
</dbReference>
<dbReference type="PANTHER" id="PTHR13355">
    <property type="entry name" value="GLUCOSAMINE 6-PHOSPHATE N-ACETYLTRANSFERASE"/>
    <property type="match status" value="1"/>
</dbReference>
<gene>
    <name evidence="10" type="ORF">LADA_0A06414G</name>
</gene>
<keyword evidence="5 8" id="KW-0012">Acyltransferase</keyword>
<dbReference type="GO" id="GO:0004343">
    <property type="term" value="F:glucosamine 6-phosphate N-acetyltransferase activity"/>
    <property type="evidence" value="ECO:0007669"/>
    <property type="project" value="UniProtKB-UniRule"/>
</dbReference>
<organism evidence="10 11">
    <name type="scientific">Lachancea dasiensis</name>
    <dbReference type="NCBI Taxonomy" id="1072105"/>
    <lineage>
        <taxon>Eukaryota</taxon>
        <taxon>Fungi</taxon>
        <taxon>Dikarya</taxon>
        <taxon>Ascomycota</taxon>
        <taxon>Saccharomycotina</taxon>
        <taxon>Saccharomycetes</taxon>
        <taxon>Saccharomycetales</taxon>
        <taxon>Saccharomycetaceae</taxon>
        <taxon>Lachancea</taxon>
    </lineage>
</organism>
<evidence type="ECO:0000313" key="10">
    <source>
        <dbReference type="EMBL" id="SCU78599.1"/>
    </source>
</evidence>
<dbReference type="InterPro" id="IPR000182">
    <property type="entry name" value="GNAT_dom"/>
</dbReference>
<evidence type="ECO:0000256" key="3">
    <source>
        <dbReference type="ARBA" id="ARBA00012703"/>
    </source>
</evidence>
<keyword evidence="4 8" id="KW-0808">Transferase</keyword>
<keyword evidence="11" id="KW-1185">Reference proteome</keyword>
<evidence type="ECO:0000256" key="4">
    <source>
        <dbReference type="ARBA" id="ARBA00022679"/>
    </source>
</evidence>
<evidence type="ECO:0000256" key="2">
    <source>
        <dbReference type="ARBA" id="ARBA00006048"/>
    </source>
</evidence>
<dbReference type="GO" id="GO:0004059">
    <property type="term" value="F:aralkylamine N-acetyltransferase activity"/>
    <property type="evidence" value="ECO:0007669"/>
    <property type="project" value="EnsemblFungi"/>
</dbReference>